<evidence type="ECO:0000256" key="6">
    <source>
        <dbReference type="ARBA" id="ARBA00023136"/>
    </source>
</evidence>
<feature type="transmembrane region" description="Helical" evidence="8">
    <location>
        <begin position="53"/>
        <end position="72"/>
    </location>
</feature>
<accession>A0AA90PXE8</accession>
<evidence type="ECO:0000313" key="10">
    <source>
        <dbReference type="EMBL" id="MDP2538338.1"/>
    </source>
</evidence>
<dbReference type="GO" id="GO:0009103">
    <property type="term" value="P:lipopolysaccharide biosynthetic process"/>
    <property type="evidence" value="ECO:0007669"/>
    <property type="project" value="TreeGrafter"/>
</dbReference>
<evidence type="ECO:0000256" key="1">
    <source>
        <dbReference type="ARBA" id="ARBA00004651"/>
    </source>
</evidence>
<dbReference type="EC" id="2.7.8.-" evidence="10"/>
<keyword evidence="6 8" id="KW-0472">Membrane</keyword>
<evidence type="ECO:0000256" key="8">
    <source>
        <dbReference type="SAM" id="Phobius"/>
    </source>
</evidence>
<reference evidence="9 11" key="3">
    <citation type="journal article" date="2024" name="Syst. Appl. Microbiol.">
        <title>Helicobacter cappadocius sp. nov., from lizards: The first psychrotrophic Helicobacter species.</title>
        <authorList>
            <person name="Aydin F."/>
            <person name="Tarhane S."/>
            <person name="Karakaya E."/>
            <person name="Abay S."/>
            <person name="Kayman T."/>
            <person name="Guran O."/>
            <person name="Bozkurt E."/>
            <person name="Uzum N."/>
            <person name="Avci A."/>
            <person name="Olgun K."/>
            <person name="Jablonski D."/>
            <person name="Guran C."/>
            <person name="Burcin Saticioglu I."/>
        </authorList>
    </citation>
    <scope>NUCLEOTIDE SEQUENCE [LARGE SCALE GENOMIC DNA]</scope>
    <source>
        <strain evidence="9">Faydin-H75</strain>
        <strain evidence="11">faydin-H76</strain>
    </source>
</reference>
<dbReference type="GO" id="GO:0071555">
    <property type="term" value="P:cell wall organization"/>
    <property type="evidence" value="ECO:0007669"/>
    <property type="project" value="TreeGrafter"/>
</dbReference>
<evidence type="ECO:0000313" key="12">
    <source>
        <dbReference type="Proteomes" id="UP001240777"/>
    </source>
</evidence>
<feature type="transmembrane region" description="Helical" evidence="8">
    <location>
        <begin position="215"/>
        <end position="232"/>
    </location>
</feature>
<keyword evidence="5 8" id="KW-1133">Transmembrane helix</keyword>
<dbReference type="GO" id="GO:0016780">
    <property type="term" value="F:phosphotransferase activity, for other substituted phosphate groups"/>
    <property type="evidence" value="ECO:0007669"/>
    <property type="project" value="InterPro"/>
</dbReference>
<keyword evidence="2" id="KW-1003">Cell membrane</keyword>
<sequence>MDFSSNDAVLQTVLVAFAISTIISAIVILASNKFHIFIDKIDTLKPQGFHSIPTPRSGGIGIFLSFFVSFLLFKEANLYFLIAIAIIFCSGLLEDFSASLSPKTRLLIQLLGSAVAVFGMDISITNLLPILALPYFLGIALGLFGIIGVCNAVNIIDGFNGLAGGISLMAFISIAIVAFILKIDFVFLSCLIGIGASIGFLVFNFPKGKIFLGDGGAYMLGFIIATLLAILTKESSGISAWFGLSIMIYPVWEVVFSIIRKKLKKQSAMSPDGKHFHMLIHKKLKSNPLTAVAIWLLNLPFMVLSVVFMQNAWMLIAICGAFVVIYSVIYTKLNKSSS</sequence>
<keyword evidence="4 8" id="KW-0812">Transmembrane</keyword>
<evidence type="ECO:0000256" key="5">
    <source>
        <dbReference type="ARBA" id="ARBA00022989"/>
    </source>
</evidence>
<evidence type="ECO:0000256" key="3">
    <source>
        <dbReference type="ARBA" id="ARBA00022679"/>
    </source>
</evidence>
<feature type="transmembrane region" description="Helical" evidence="8">
    <location>
        <begin position="186"/>
        <end position="203"/>
    </location>
</feature>
<dbReference type="GO" id="GO:0005886">
    <property type="term" value="C:plasma membrane"/>
    <property type="evidence" value="ECO:0007669"/>
    <property type="project" value="UniProtKB-SubCell"/>
</dbReference>
<dbReference type="GO" id="GO:0046872">
    <property type="term" value="F:metal ion binding"/>
    <property type="evidence" value="ECO:0007669"/>
    <property type="project" value="UniProtKB-KW"/>
</dbReference>
<keyword evidence="7" id="KW-0479">Metal-binding</keyword>
<feature type="transmembrane region" description="Helical" evidence="8">
    <location>
        <begin position="238"/>
        <end position="259"/>
    </location>
</feature>
<reference evidence="10 12" key="1">
    <citation type="submission" date="2023-07" db="EMBL/GenBank/DDBJ databases">
        <title>Unpublished Manusciprt.</title>
        <authorList>
            <person name="Aydin F."/>
            <person name="Tarhane S."/>
            <person name="Saticioglu I.B."/>
            <person name="Karakaya E."/>
            <person name="Abay S."/>
            <person name="Guran O."/>
            <person name="Bozkurt E."/>
            <person name="Uzum N."/>
            <person name="Olgun K."/>
            <person name="Jablonski D."/>
        </authorList>
    </citation>
    <scope>NUCLEOTIDE SEQUENCE</scope>
    <source>
        <strain evidence="12">faydin-H75</strain>
        <strain evidence="10">Faydin-H76</strain>
    </source>
</reference>
<dbReference type="EMBL" id="JAUPEV010000001">
    <property type="protein sequence ID" value="MDO7252471.1"/>
    <property type="molecule type" value="Genomic_DNA"/>
</dbReference>
<feature type="transmembrane region" description="Helical" evidence="8">
    <location>
        <begin position="162"/>
        <end position="180"/>
    </location>
</feature>
<feature type="transmembrane region" description="Helical" evidence="8">
    <location>
        <begin position="78"/>
        <end position="94"/>
    </location>
</feature>
<keyword evidence="7" id="KW-0460">Magnesium</keyword>
<protein>
    <submittedName>
        <fullName evidence="10">MraY family glycosyltransferase</fullName>
        <ecNumber evidence="10">2.7.8.-</ecNumber>
    </submittedName>
</protein>
<dbReference type="Proteomes" id="UP001240777">
    <property type="component" value="Unassembled WGS sequence"/>
</dbReference>
<feature type="binding site" evidence="7">
    <location>
        <position position="154"/>
    </location>
    <ligand>
        <name>Mg(2+)</name>
        <dbReference type="ChEBI" id="CHEBI:18420"/>
    </ligand>
</feature>
<feature type="transmembrane region" description="Helical" evidence="8">
    <location>
        <begin position="106"/>
        <end position="124"/>
    </location>
</feature>
<keyword evidence="12" id="KW-1185">Reference proteome</keyword>
<evidence type="ECO:0000313" key="9">
    <source>
        <dbReference type="EMBL" id="MDO7252471.1"/>
    </source>
</evidence>
<dbReference type="PANTHER" id="PTHR22926:SF3">
    <property type="entry name" value="UNDECAPRENYL-PHOSPHATE ALPHA-N-ACETYLGLUCOSAMINYL 1-PHOSPHATE TRANSFERASE"/>
    <property type="match status" value="1"/>
</dbReference>
<dbReference type="EMBL" id="JAUYZK010000001">
    <property type="protein sequence ID" value="MDP2538338.1"/>
    <property type="molecule type" value="Genomic_DNA"/>
</dbReference>
<name>A0AA90PXE8_9HELI</name>
<dbReference type="PANTHER" id="PTHR22926">
    <property type="entry name" value="PHOSPHO-N-ACETYLMURAMOYL-PENTAPEPTIDE-TRANSFERASE"/>
    <property type="match status" value="1"/>
</dbReference>
<comment type="caution">
    <text evidence="10">The sequence shown here is derived from an EMBL/GenBank/DDBJ whole genome shotgun (WGS) entry which is preliminary data.</text>
</comment>
<feature type="binding site" evidence="7">
    <location>
        <position position="214"/>
    </location>
    <ligand>
        <name>Mg(2+)</name>
        <dbReference type="ChEBI" id="CHEBI:18420"/>
    </ligand>
</feature>
<dbReference type="InterPro" id="IPR000715">
    <property type="entry name" value="Glycosyl_transferase_4"/>
</dbReference>
<dbReference type="GO" id="GO:0044038">
    <property type="term" value="P:cell wall macromolecule biosynthetic process"/>
    <property type="evidence" value="ECO:0007669"/>
    <property type="project" value="TreeGrafter"/>
</dbReference>
<dbReference type="AlphaFoldDB" id="A0AA90PXE8"/>
<comment type="cofactor">
    <cofactor evidence="7">
        <name>Mg(2+)</name>
        <dbReference type="ChEBI" id="CHEBI:18420"/>
    </cofactor>
</comment>
<feature type="transmembrane region" description="Helical" evidence="8">
    <location>
        <begin position="288"/>
        <end position="307"/>
    </location>
</feature>
<comment type="subcellular location">
    <subcellularLocation>
        <location evidence="1">Cell membrane</location>
        <topology evidence="1">Multi-pass membrane protein</topology>
    </subcellularLocation>
</comment>
<evidence type="ECO:0000256" key="4">
    <source>
        <dbReference type="ARBA" id="ARBA00022692"/>
    </source>
</evidence>
<evidence type="ECO:0000313" key="11">
    <source>
        <dbReference type="Proteomes" id="UP001177258"/>
    </source>
</evidence>
<gene>
    <name evidence="9" type="ORF">Q5I04_00865</name>
    <name evidence="10" type="ORF">Q5I06_00865</name>
</gene>
<dbReference type="CDD" id="cd06853">
    <property type="entry name" value="GT_WecA_like"/>
    <property type="match status" value="1"/>
</dbReference>
<dbReference type="Pfam" id="PF00953">
    <property type="entry name" value="Glycos_transf_4"/>
    <property type="match status" value="1"/>
</dbReference>
<evidence type="ECO:0000256" key="7">
    <source>
        <dbReference type="PIRSR" id="PIRSR600715-1"/>
    </source>
</evidence>
<dbReference type="Proteomes" id="UP001177258">
    <property type="component" value="Unassembled WGS sequence"/>
</dbReference>
<reference evidence="9" key="2">
    <citation type="submission" date="2023-07" db="EMBL/GenBank/DDBJ databases">
        <authorList>
            <person name="Aydin F."/>
            <person name="Tarhane S."/>
            <person name="Saticioglu I.B."/>
            <person name="Karakaya E."/>
            <person name="Abay S."/>
            <person name="Guran O."/>
            <person name="Bozkurt E."/>
            <person name="Uzum N."/>
            <person name="Olgun K."/>
            <person name="Jablonski D."/>
        </authorList>
    </citation>
    <scope>NUCLEOTIDE SEQUENCE</scope>
    <source>
        <strain evidence="9">Faydin-H75</strain>
    </source>
</reference>
<evidence type="ECO:0000256" key="2">
    <source>
        <dbReference type="ARBA" id="ARBA00022475"/>
    </source>
</evidence>
<feature type="transmembrane region" description="Helical" evidence="8">
    <location>
        <begin position="313"/>
        <end position="333"/>
    </location>
</feature>
<keyword evidence="3 10" id="KW-0808">Transferase</keyword>
<dbReference type="RefSeq" id="WP_305516312.1">
    <property type="nucleotide sequence ID" value="NZ_JAUPEV010000001.1"/>
</dbReference>
<organism evidence="10 11">
    <name type="scientific">Helicobacter cappadocius</name>
    <dbReference type="NCBI Taxonomy" id="3063998"/>
    <lineage>
        <taxon>Bacteria</taxon>
        <taxon>Pseudomonadati</taxon>
        <taxon>Campylobacterota</taxon>
        <taxon>Epsilonproteobacteria</taxon>
        <taxon>Campylobacterales</taxon>
        <taxon>Helicobacteraceae</taxon>
        <taxon>Helicobacter</taxon>
    </lineage>
</organism>
<feature type="transmembrane region" description="Helical" evidence="8">
    <location>
        <begin position="12"/>
        <end position="32"/>
    </location>
</feature>
<proteinExistence type="predicted"/>
<feature type="transmembrane region" description="Helical" evidence="8">
    <location>
        <begin position="130"/>
        <end position="150"/>
    </location>
</feature>